<comment type="function">
    <text evidence="5">Methylation of the membrane-bound methyl-accepting chemotaxis proteins (MCP) to form gamma-glutamyl methyl ester residues in MCP.</text>
</comment>
<organism evidence="7 8">
    <name type="scientific">Lacibacterium aquatile</name>
    <dbReference type="NCBI Taxonomy" id="1168082"/>
    <lineage>
        <taxon>Bacteria</taxon>
        <taxon>Pseudomonadati</taxon>
        <taxon>Pseudomonadota</taxon>
        <taxon>Alphaproteobacteria</taxon>
        <taxon>Rhodospirillales</taxon>
        <taxon>Rhodospirillaceae</taxon>
    </lineage>
</organism>
<evidence type="ECO:0000256" key="1">
    <source>
        <dbReference type="ARBA" id="ARBA00001541"/>
    </source>
</evidence>
<dbReference type="EC" id="2.1.1.80" evidence="5"/>
<keyword evidence="3 5" id="KW-0808">Transferase</keyword>
<dbReference type="RefSeq" id="WP_379874667.1">
    <property type="nucleotide sequence ID" value="NZ_JBHUIP010000003.1"/>
</dbReference>
<dbReference type="GO" id="GO:0032259">
    <property type="term" value="P:methylation"/>
    <property type="evidence" value="ECO:0007669"/>
    <property type="project" value="UniProtKB-KW"/>
</dbReference>
<evidence type="ECO:0000256" key="2">
    <source>
        <dbReference type="ARBA" id="ARBA00022603"/>
    </source>
</evidence>
<accession>A0ABW5DPB9</accession>
<dbReference type="InterPro" id="IPR000780">
    <property type="entry name" value="CheR_MeTrfase"/>
</dbReference>
<dbReference type="InterPro" id="IPR022642">
    <property type="entry name" value="CheR_C"/>
</dbReference>
<dbReference type="SUPFAM" id="SSF53335">
    <property type="entry name" value="S-adenosyl-L-methionine-dependent methyltransferases"/>
    <property type="match status" value="1"/>
</dbReference>
<dbReference type="PIRSF" id="PIRSF000410">
    <property type="entry name" value="CheR"/>
    <property type="match status" value="1"/>
</dbReference>
<dbReference type="InterPro" id="IPR026024">
    <property type="entry name" value="Chemotaxis_MeTrfase_CheR"/>
</dbReference>
<dbReference type="Pfam" id="PF03705">
    <property type="entry name" value="CheR_N"/>
    <property type="match status" value="1"/>
</dbReference>
<dbReference type="PRINTS" id="PR00996">
    <property type="entry name" value="CHERMTFRASE"/>
</dbReference>
<dbReference type="PROSITE" id="PS50123">
    <property type="entry name" value="CHER"/>
    <property type="match status" value="1"/>
</dbReference>
<dbReference type="InterPro" id="IPR036804">
    <property type="entry name" value="CheR_N_sf"/>
</dbReference>
<evidence type="ECO:0000313" key="8">
    <source>
        <dbReference type="Proteomes" id="UP001597295"/>
    </source>
</evidence>
<name>A0ABW5DPB9_9PROT</name>
<proteinExistence type="predicted"/>
<dbReference type="InterPro" id="IPR022641">
    <property type="entry name" value="CheR_N"/>
</dbReference>
<gene>
    <name evidence="7" type="ORF">ACFSM5_02550</name>
</gene>
<dbReference type="Gene3D" id="1.10.155.10">
    <property type="entry name" value="Chemotaxis receptor methyltransferase CheR, N-terminal domain"/>
    <property type="match status" value="1"/>
</dbReference>
<dbReference type="PANTHER" id="PTHR24422">
    <property type="entry name" value="CHEMOTAXIS PROTEIN METHYLTRANSFERASE"/>
    <property type="match status" value="1"/>
</dbReference>
<sequence length="279" mass="31925">MPDADHLSSRDLRRLADFVYDYCGIKLPSTKQVMVEGRLRRRLRATGKANLSEYCRYLFEEDGMESEAIHLIDAITTNKTDFFREPEHFRFLVEEALPQMISDRRGTPGPLKFWSAASSIGAEPYTLAMVLADYGLRERSLKTQIFATDISTKVLAQVTEAIYPHAMIEPVPIEMRKRYLLRSKTQPKEVVRIAPELRAMIRTGRLNLMDERYSIDKDMDAIFCRNVLIYFDKPTQSAVLRRLCDHLRPGGYLFLGHSESLSGQGLPVASLGSSIFRRV</sequence>
<dbReference type="SUPFAM" id="SSF47757">
    <property type="entry name" value="Chemotaxis receptor methyltransferase CheR, N-terminal domain"/>
    <property type="match status" value="1"/>
</dbReference>
<comment type="catalytic activity">
    <reaction evidence="1 5">
        <text>L-glutamyl-[protein] + S-adenosyl-L-methionine = [protein]-L-glutamate 5-O-methyl ester + S-adenosyl-L-homocysteine</text>
        <dbReference type="Rhea" id="RHEA:24452"/>
        <dbReference type="Rhea" id="RHEA-COMP:10208"/>
        <dbReference type="Rhea" id="RHEA-COMP:10311"/>
        <dbReference type="ChEBI" id="CHEBI:29973"/>
        <dbReference type="ChEBI" id="CHEBI:57856"/>
        <dbReference type="ChEBI" id="CHEBI:59789"/>
        <dbReference type="ChEBI" id="CHEBI:82795"/>
        <dbReference type="EC" id="2.1.1.80"/>
    </reaction>
</comment>
<dbReference type="InterPro" id="IPR029063">
    <property type="entry name" value="SAM-dependent_MTases_sf"/>
</dbReference>
<evidence type="ECO:0000313" key="7">
    <source>
        <dbReference type="EMBL" id="MFD2261751.1"/>
    </source>
</evidence>
<keyword evidence="2 5" id="KW-0489">Methyltransferase</keyword>
<dbReference type="Gene3D" id="3.40.50.150">
    <property type="entry name" value="Vaccinia Virus protein VP39"/>
    <property type="match status" value="1"/>
</dbReference>
<evidence type="ECO:0000256" key="3">
    <source>
        <dbReference type="ARBA" id="ARBA00022679"/>
    </source>
</evidence>
<dbReference type="SMART" id="SM00138">
    <property type="entry name" value="MeTrc"/>
    <property type="match status" value="1"/>
</dbReference>
<feature type="domain" description="CheR-type methyltransferase" evidence="6">
    <location>
        <begin position="1"/>
        <end position="279"/>
    </location>
</feature>
<dbReference type="GO" id="GO:0008168">
    <property type="term" value="F:methyltransferase activity"/>
    <property type="evidence" value="ECO:0007669"/>
    <property type="project" value="UniProtKB-KW"/>
</dbReference>
<dbReference type="EMBL" id="JBHUIP010000003">
    <property type="protein sequence ID" value="MFD2261751.1"/>
    <property type="molecule type" value="Genomic_DNA"/>
</dbReference>
<evidence type="ECO:0000259" key="6">
    <source>
        <dbReference type="PROSITE" id="PS50123"/>
    </source>
</evidence>
<dbReference type="Proteomes" id="UP001597295">
    <property type="component" value="Unassembled WGS sequence"/>
</dbReference>
<dbReference type="InterPro" id="IPR050903">
    <property type="entry name" value="Bact_Chemotaxis_MeTrfase"/>
</dbReference>
<reference evidence="8" key="1">
    <citation type="journal article" date="2019" name="Int. J. Syst. Evol. Microbiol.">
        <title>The Global Catalogue of Microorganisms (GCM) 10K type strain sequencing project: providing services to taxonomists for standard genome sequencing and annotation.</title>
        <authorList>
            <consortium name="The Broad Institute Genomics Platform"/>
            <consortium name="The Broad Institute Genome Sequencing Center for Infectious Disease"/>
            <person name="Wu L."/>
            <person name="Ma J."/>
        </authorList>
    </citation>
    <scope>NUCLEOTIDE SEQUENCE [LARGE SCALE GENOMIC DNA]</scope>
    <source>
        <strain evidence="8">CGMCC 1.19062</strain>
    </source>
</reference>
<protein>
    <recommendedName>
        <fullName evidence="5">Chemotaxis protein methyltransferase</fullName>
        <ecNumber evidence="5">2.1.1.80</ecNumber>
    </recommendedName>
</protein>
<keyword evidence="4 5" id="KW-0949">S-adenosyl-L-methionine</keyword>
<keyword evidence="8" id="KW-1185">Reference proteome</keyword>
<comment type="caution">
    <text evidence="7">The sequence shown here is derived from an EMBL/GenBank/DDBJ whole genome shotgun (WGS) entry which is preliminary data.</text>
</comment>
<dbReference type="Pfam" id="PF01739">
    <property type="entry name" value="CheR"/>
    <property type="match status" value="1"/>
</dbReference>
<evidence type="ECO:0000256" key="5">
    <source>
        <dbReference type="PIRNR" id="PIRNR000410"/>
    </source>
</evidence>
<dbReference type="PANTHER" id="PTHR24422:SF26">
    <property type="entry name" value="CHEMOTAXIS PROTEIN METHYLTRANSFERASE"/>
    <property type="match status" value="1"/>
</dbReference>
<evidence type="ECO:0000256" key="4">
    <source>
        <dbReference type="ARBA" id="ARBA00022691"/>
    </source>
</evidence>